<dbReference type="OrthoDB" id="9802944at2"/>
<proteinExistence type="predicted"/>
<sequence length="137" mass="15403">MTIGRLGRETSTKVETIRYYEKIGLLPEPRRTAANYRVYTDAHLNLLGFIRRARELGFSIDDIRDLLRLAAHGEAPCDDIDRIAAQHLETTEKKIALLMQLRRELRDTLESCKGGRVAECKVIVALSPEPRGGQTGA</sequence>
<gene>
    <name evidence="5" type="ORF">GQF03_00095</name>
</gene>
<dbReference type="Gene3D" id="1.10.1660.10">
    <property type="match status" value="1"/>
</dbReference>
<reference evidence="5 6" key="1">
    <citation type="journal article" date="2014" name="Int. J. Syst. Evol. Microbiol.">
        <title>Sneathiella chungangensis sp. nov., isolated from a marine sand, and emended description of the genus Sneathiella.</title>
        <authorList>
            <person name="Siamphan C."/>
            <person name="Kim H."/>
            <person name="Lee J.S."/>
            <person name="Kim W."/>
        </authorList>
    </citation>
    <scope>NUCLEOTIDE SEQUENCE [LARGE SCALE GENOMIC DNA]</scope>
    <source>
        <strain evidence="5 6">KCTC 32476</strain>
    </source>
</reference>
<evidence type="ECO:0000313" key="6">
    <source>
        <dbReference type="Proteomes" id="UP000445696"/>
    </source>
</evidence>
<protein>
    <submittedName>
        <fullName evidence="5">MerR family DNA-binding protein</fullName>
    </submittedName>
</protein>
<dbReference type="PANTHER" id="PTHR30204">
    <property type="entry name" value="REDOX-CYCLING DRUG-SENSING TRANSCRIPTIONAL ACTIVATOR SOXR"/>
    <property type="match status" value="1"/>
</dbReference>
<evidence type="ECO:0000313" key="5">
    <source>
        <dbReference type="EMBL" id="MZR20725.1"/>
    </source>
</evidence>
<feature type="domain" description="HTH merR-type" evidence="4">
    <location>
        <begin position="1"/>
        <end position="69"/>
    </location>
</feature>
<evidence type="ECO:0000256" key="3">
    <source>
        <dbReference type="ARBA" id="ARBA00023163"/>
    </source>
</evidence>
<evidence type="ECO:0000259" key="4">
    <source>
        <dbReference type="PROSITE" id="PS50937"/>
    </source>
</evidence>
<dbReference type="GO" id="GO:0003700">
    <property type="term" value="F:DNA-binding transcription factor activity"/>
    <property type="evidence" value="ECO:0007669"/>
    <property type="project" value="InterPro"/>
</dbReference>
<dbReference type="Proteomes" id="UP000445696">
    <property type="component" value="Unassembled WGS sequence"/>
</dbReference>
<accession>A0A845M8A1</accession>
<keyword evidence="6" id="KW-1185">Reference proteome</keyword>
<dbReference type="GO" id="GO:0003677">
    <property type="term" value="F:DNA binding"/>
    <property type="evidence" value="ECO:0007669"/>
    <property type="project" value="UniProtKB-KW"/>
</dbReference>
<dbReference type="Pfam" id="PF13411">
    <property type="entry name" value="MerR_1"/>
    <property type="match status" value="1"/>
</dbReference>
<dbReference type="PANTHER" id="PTHR30204:SF94">
    <property type="entry name" value="HEAVY METAL-DEPENDENT TRANSCRIPTIONAL REGULATOR HI_0293-RELATED"/>
    <property type="match status" value="1"/>
</dbReference>
<dbReference type="AlphaFoldDB" id="A0A845M8A1"/>
<comment type="caution">
    <text evidence="5">The sequence shown here is derived from an EMBL/GenBank/DDBJ whole genome shotgun (WGS) entry which is preliminary data.</text>
</comment>
<dbReference type="SMART" id="SM00422">
    <property type="entry name" value="HTH_MERR"/>
    <property type="match status" value="1"/>
</dbReference>
<organism evidence="5 6">
    <name type="scientific">Sneathiella chungangensis</name>
    <dbReference type="NCBI Taxonomy" id="1418234"/>
    <lineage>
        <taxon>Bacteria</taxon>
        <taxon>Pseudomonadati</taxon>
        <taxon>Pseudomonadota</taxon>
        <taxon>Alphaproteobacteria</taxon>
        <taxon>Sneathiellales</taxon>
        <taxon>Sneathiellaceae</taxon>
        <taxon>Sneathiella</taxon>
    </lineage>
</organism>
<dbReference type="PROSITE" id="PS50937">
    <property type="entry name" value="HTH_MERR_2"/>
    <property type="match status" value="1"/>
</dbReference>
<dbReference type="EMBL" id="WTVA01000001">
    <property type="protein sequence ID" value="MZR20725.1"/>
    <property type="molecule type" value="Genomic_DNA"/>
</dbReference>
<keyword evidence="2 5" id="KW-0238">DNA-binding</keyword>
<dbReference type="InterPro" id="IPR000551">
    <property type="entry name" value="MerR-type_HTH_dom"/>
</dbReference>
<keyword evidence="3" id="KW-0804">Transcription</keyword>
<dbReference type="InterPro" id="IPR047057">
    <property type="entry name" value="MerR_fam"/>
</dbReference>
<name>A0A845M8A1_9PROT</name>
<evidence type="ECO:0000256" key="1">
    <source>
        <dbReference type="ARBA" id="ARBA00023015"/>
    </source>
</evidence>
<evidence type="ECO:0000256" key="2">
    <source>
        <dbReference type="ARBA" id="ARBA00023125"/>
    </source>
</evidence>
<dbReference type="PRINTS" id="PR00040">
    <property type="entry name" value="HTHMERR"/>
</dbReference>
<dbReference type="CDD" id="cd04785">
    <property type="entry name" value="HTH_CadR-PbrR-like"/>
    <property type="match status" value="1"/>
</dbReference>
<keyword evidence="1" id="KW-0805">Transcription regulation</keyword>
<dbReference type="SUPFAM" id="SSF46955">
    <property type="entry name" value="Putative DNA-binding domain"/>
    <property type="match status" value="1"/>
</dbReference>
<dbReference type="InterPro" id="IPR009061">
    <property type="entry name" value="DNA-bd_dom_put_sf"/>
</dbReference>